<proteinExistence type="predicted"/>
<dbReference type="AlphaFoldDB" id="A0A382VWT7"/>
<dbReference type="InterPro" id="IPR023210">
    <property type="entry name" value="NADP_OxRdtase_dom"/>
</dbReference>
<dbReference type="SUPFAM" id="SSF51430">
    <property type="entry name" value="NAD(P)-linked oxidoreductase"/>
    <property type="match status" value="1"/>
</dbReference>
<dbReference type="Pfam" id="PF00248">
    <property type="entry name" value="Aldo_ket_red"/>
    <property type="match status" value="1"/>
</dbReference>
<protein>
    <recommendedName>
        <fullName evidence="1">NADP-dependent oxidoreductase domain-containing protein</fullName>
    </recommendedName>
</protein>
<reference evidence="2" key="1">
    <citation type="submission" date="2018-05" db="EMBL/GenBank/DDBJ databases">
        <authorList>
            <person name="Lanie J.A."/>
            <person name="Ng W.-L."/>
            <person name="Kazmierczak K.M."/>
            <person name="Andrzejewski T.M."/>
            <person name="Davidsen T.M."/>
            <person name="Wayne K.J."/>
            <person name="Tettelin H."/>
            <person name="Glass J.I."/>
            <person name="Rusch D."/>
            <person name="Podicherti R."/>
            <person name="Tsui H.-C.T."/>
            <person name="Winkler M.E."/>
        </authorList>
    </citation>
    <scope>NUCLEOTIDE SEQUENCE</scope>
</reference>
<dbReference type="InterPro" id="IPR036812">
    <property type="entry name" value="NAD(P)_OxRdtase_dom_sf"/>
</dbReference>
<evidence type="ECO:0000313" key="2">
    <source>
        <dbReference type="EMBL" id="SVD50967.1"/>
    </source>
</evidence>
<evidence type="ECO:0000259" key="1">
    <source>
        <dbReference type="Pfam" id="PF00248"/>
    </source>
</evidence>
<gene>
    <name evidence="2" type="ORF">METZ01_LOCUS403821</name>
</gene>
<organism evidence="2">
    <name type="scientific">marine metagenome</name>
    <dbReference type="NCBI Taxonomy" id="408172"/>
    <lineage>
        <taxon>unclassified sequences</taxon>
        <taxon>metagenomes</taxon>
        <taxon>ecological metagenomes</taxon>
    </lineage>
</organism>
<accession>A0A382VWT7</accession>
<name>A0A382VWT7_9ZZZZ</name>
<feature type="domain" description="NADP-dependent oxidoreductase" evidence="1">
    <location>
        <begin position="3"/>
        <end position="160"/>
    </location>
</feature>
<dbReference type="Gene3D" id="3.20.20.100">
    <property type="entry name" value="NADP-dependent oxidoreductase domain"/>
    <property type="match status" value="1"/>
</dbReference>
<feature type="non-terminal residue" evidence="2">
    <location>
        <position position="1"/>
    </location>
</feature>
<dbReference type="EMBL" id="UINC01155233">
    <property type="protein sequence ID" value="SVD50967.1"/>
    <property type="molecule type" value="Genomic_DNA"/>
</dbReference>
<sequence>SAREAGKIRFIGITEMFGEDRQHTMLQAALADDLWDVIMVGYNLLNQTARRTVLPVAFKQNVGVQIMFAVRKALGNPENLKPFVDALIDSGEIEASEIDRGNPLGFALAHGTLPDVAYRLCRDEPGVHVVLSGTGNANHLQQNLDTFERGALPSATMGQLHHLFRNVVSTTGQSLD</sequence>